<dbReference type="EMBL" id="JABFTP020000001">
    <property type="protein sequence ID" value="KAL3266819.1"/>
    <property type="molecule type" value="Genomic_DNA"/>
</dbReference>
<dbReference type="PANTHER" id="PTHR21391">
    <property type="entry name" value="AT04489P-RELATED"/>
    <property type="match status" value="1"/>
</dbReference>
<proteinExistence type="predicted"/>
<evidence type="ECO:0000313" key="1">
    <source>
        <dbReference type="EMBL" id="KAL3266819.1"/>
    </source>
</evidence>
<dbReference type="Gene3D" id="1.25.40.10">
    <property type="entry name" value="Tetratricopeptide repeat domain"/>
    <property type="match status" value="1"/>
</dbReference>
<dbReference type="SUPFAM" id="SSF48452">
    <property type="entry name" value="TPR-like"/>
    <property type="match status" value="1"/>
</dbReference>
<keyword evidence="2" id="KW-1185">Reference proteome</keyword>
<dbReference type="PANTHER" id="PTHR21391:SF0">
    <property type="entry name" value="AT04489P-RELATED"/>
    <property type="match status" value="1"/>
</dbReference>
<name>A0ABD2MKG4_9CUCU</name>
<sequence>MTDVHPKDEGMMKRLPAEIGEFLTRTDLQKALGYFDEAVHTLPDDRFSLLRRASARKRALNIPGAARDIQTVLKLDADDLRAHALNNDIIYLKKNFEKALILNNNFLKKRRCPDDFHIGYMKCMDAIQNSIVRERAGHPLRDHYKVIRKKAWERAIQSGVKKDENHRKRQSSFFMPLLPDDTKKISITKTDSDQIAEAQTLGSPSQTSTEILSRIMDPPAIQETPKNIDLHKSIVQKLATFPYQPLQPRTTNILNYLSERYLGQLYKDKNFLTDILSSRGLVAPNRKTEEKLRRLVDRGFKYLMRVQAQMRSRRPFYHIKFQDRKMTTSVKAQREIIFSKRQEEIKQIFGKNLQRLRAAYAAKDLNKLISLVESLVKFYGISPRSIVTEEYDNIVEAFNLLRDGYFYFGLFSPKMTTEDKIKRVKVRLGIRMEKPPSRDSFAENLKRYNPVNWSIKLKANEGRLQKVFFPEEHIYFNYEMARCNLQLNKPEFVRIYTRRCIVAARDLKETKWVINARLQLAKANLRQNNKIDALRVLEKSLILAKTMNCNALVEFLSVALTVVRGIDISMYSKPAQIIQKREKDIISLLQESEKNKRDAEIIFKKMSYCPTERTLSLLPGVKLSTDDTITRRRSTAPETMKYSKRGVGFHALIKDYIDESEM</sequence>
<evidence type="ECO:0000313" key="2">
    <source>
        <dbReference type="Proteomes" id="UP001516400"/>
    </source>
</evidence>
<dbReference type="AlphaFoldDB" id="A0ABD2MKG4"/>
<reference evidence="1 2" key="1">
    <citation type="journal article" date="2021" name="BMC Biol.">
        <title>Horizontally acquired antibacterial genes associated with adaptive radiation of ladybird beetles.</title>
        <authorList>
            <person name="Li H.S."/>
            <person name="Tang X.F."/>
            <person name="Huang Y.H."/>
            <person name="Xu Z.Y."/>
            <person name="Chen M.L."/>
            <person name="Du X.Y."/>
            <person name="Qiu B.Y."/>
            <person name="Chen P.T."/>
            <person name="Zhang W."/>
            <person name="Slipinski A."/>
            <person name="Escalona H.E."/>
            <person name="Waterhouse R.M."/>
            <person name="Zwick A."/>
            <person name="Pang H."/>
        </authorList>
    </citation>
    <scope>NUCLEOTIDE SEQUENCE [LARGE SCALE GENOMIC DNA]</scope>
    <source>
        <strain evidence="1">SYSU2018</strain>
    </source>
</reference>
<accession>A0ABD2MKG4</accession>
<organism evidence="1 2">
    <name type="scientific">Cryptolaemus montrouzieri</name>
    <dbReference type="NCBI Taxonomy" id="559131"/>
    <lineage>
        <taxon>Eukaryota</taxon>
        <taxon>Metazoa</taxon>
        <taxon>Ecdysozoa</taxon>
        <taxon>Arthropoda</taxon>
        <taxon>Hexapoda</taxon>
        <taxon>Insecta</taxon>
        <taxon>Pterygota</taxon>
        <taxon>Neoptera</taxon>
        <taxon>Endopterygota</taxon>
        <taxon>Coleoptera</taxon>
        <taxon>Polyphaga</taxon>
        <taxon>Cucujiformia</taxon>
        <taxon>Coccinelloidea</taxon>
        <taxon>Coccinellidae</taxon>
        <taxon>Scymninae</taxon>
        <taxon>Scymnini</taxon>
        <taxon>Cryptolaemus</taxon>
    </lineage>
</organism>
<protein>
    <submittedName>
        <fullName evidence="1">Uncharacterized protein</fullName>
    </submittedName>
</protein>
<dbReference type="InterPro" id="IPR011990">
    <property type="entry name" value="TPR-like_helical_dom_sf"/>
</dbReference>
<dbReference type="Proteomes" id="UP001516400">
    <property type="component" value="Unassembled WGS sequence"/>
</dbReference>
<gene>
    <name evidence="1" type="ORF">HHI36_010973</name>
</gene>
<comment type="caution">
    <text evidence="1">The sequence shown here is derived from an EMBL/GenBank/DDBJ whole genome shotgun (WGS) entry which is preliminary data.</text>
</comment>